<dbReference type="RefSeq" id="WP_195271921.1">
    <property type="nucleotide sequence ID" value="NZ_DBFDQA010000148.1"/>
</dbReference>
<dbReference type="AlphaFoldDB" id="A0A1Q6F461"/>
<reference evidence="1 2" key="1">
    <citation type="journal article" date="2016" name="Nat. Biotechnol.">
        <title>Measurement of bacterial replication rates in microbial communities.</title>
        <authorList>
            <person name="Brown C.T."/>
            <person name="Olm M.R."/>
            <person name="Thomas B.C."/>
            <person name="Banfield J.F."/>
        </authorList>
    </citation>
    <scope>NUCLEOTIDE SEQUENCE [LARGE SCALE GENOMIC DNA]</scope>
    <source>
        <strain evidence="1">CAG:67_53_122</strain>
    </source>
</reference>
<sequence>MTFGFSACNDDDDNLKLQDISVEFAVSEAGMDGETVSLGLKLSRATTESLDVTMEMTSSDVSDADITTTPAMTDGKITVNIPAGQSTGTFTVAKATGKNPEGTAKFQILSLSLTEGYKIGTTKEMTLSFTPIVSTGGTMTLEGKVGDQNYANMVYVDLSNNSQMQIDRKSWNLGFYCGDEFRVVLNSSYATVAAASEKTDFAAVTLEDAQSAPNIAAGSMSEDFKAEWIDDVTGDLSKTAFGEISATDANNKVFFVASADNKTNTDGTENRSLWYKVKVTRSGNGYKVEYGKVEDTTPKTVEITKDPIYSFIGLSLETGEQVLQPAKSKWDIMWAYAASSTMMASGPVISFTQDVITINNLGGAETAIVMTDTKSYADFKRADVASAEFQTEANTIGTNWRTPAMPGVENPGVKADRFFVIKDCAENYYKLRFLKFGSGDDGERGRPQLEYELLK</sequence>
<protein>
    <recommendedName>
        <fullName evidence="3">HmuY protein</fullName>
    </recommendedName>
</protein>
<evidence type="ECO:0000313" key="1">
    <source>
        <dbReference type="EMBL" id="OKY93616.1"/>
    </source>
</evidence>
<gene>
    <name evidence="1" type="ORF">BHV66_08140</name>
</gene>
<name>A0A1Q6F461_9BACT</name>
<comment type="caution">
    <text evidence="1">The sequence shown here is derived from an EMBL/GenBank/DDBJ whole genome shotgun (WGS) entry which is preliminary data.</text>
</comment>
<dbReference type="CDD" id="cd12105">
    <property type="entry name" value="HmuY"/>
    <property type="match status" value="1"/>
</dbReference>
<dbReference type="STRING" id="28117.BHV66_08140"/>
<dbReference type="EMBL" id="MNQH01000033">
    <property type="protein sequence ID" value="OKY93616.1"/>
    <property type="molecule type" value="Genomic_DNA"/>
</dbReference>
<evidence type="ECO:0008006" key="3">
    <source>
        <dbReference type="Google" id="ProtNLM"/>
    </source>
</evidence>
<evidence type="ECO:0000313" key="2">
    <source>
        <dbReference type="Proteomes" id="UP000187417"/>
    </source>
</evidence>
<organism evidence="1 2">
    <name type="scientific">Alistipes putredinis</name>
    <dbReference type="NCBI Taxonomy" id="28117"/>
    <lineage>
        <taxon>Bacteria</taxon>
        <taxon>Pseudomonadati</taxon>
        <taxon>Bacteroidota</taxon>
        <taxon>Bacteroidia</taxon>
        <taxon>Bacteroidales</taxon>
        <taxon>Rikenellaceae</taxon>
        <taxon>Alistipes</taxon>
    </lineage>
</organism>
<dbReference type="Pfam" id="PF14064">
    <property type="entry name" value="HmuY"/>
    <property type="match status" value="1"/>
</dbReference>
<accession>A0A1Q6F461</accession>
<dbReference type="InterPro" id="IPR025921">
    <property type="entry name" value="HmuY"/>
</dbReference>
<proteinExistence type="predicted"/>
<dbReference type="Proteomes" id="UP000187417">
    <property type="component" value="Unassembled WGS sequence"/>
</dbReference>